<dbReference type="Proteomes" id="UP000236732">
    <property type="component" value="Unassembled WGS sequence"/>
</dbReference>
<dbReference type="GO" id="GO:0009694">
    <property type="term" value="P:jasmonic acid metabolic process"/>
    <property type="evidence" value="ECO:0007669"/>
    <property type="project" value="TreeGrafter"/>
</dbReference>
<dbReference type="InterPro" id="IPR000073">
    <property type="entry name" value="AB_hydrolase_1"/>
</dbReference>
<protein>
    <submittedName>
        <fullName evidence="2">Pimeloyl-ACP methyl ester carboxylesterase</fullName>
    </submittedName>
</protein>
<evidence type="ECO:0000313" key="3">
    <source>
        <dbReference type="Proteomes" id="UP000236732"/>
    </source>
</evidence>
<sequence length="235" mass="25236">MANYVLVPGFWLGAWAWDQVAQKLRAAGHQVRAVTLTGLAERAGELSPEVGVEAHVVDILAAMDGLEEVVLVGHSGASVPVTAVADRHPERLSRVVYVDTAPLPSGMAVIDFNDEDTQKAWRAQVGDGYALDTPSFEQGEGKFAGLTEEHWAQILAKATPQPWGAVTQSVRRPQQIPATPKTMVASTMPVAMIRELIASGNPAFAPLGTPEWTFVELPTGHWPMFSRPADLAALL</sequence>
<reference evidence="2 3" key="1">
    <citation type="submission" date="2016-10" db="EMBL/GenBank/DDBJ databases">
        <authorList>
            <person name="de Groot N.N."/>
        </authorList>
    </citation>
    <scope>NUCLEOTIDE SEQUENCE [LARGE SCALE GENOMIC DNA]</scope>
    <source>
        <strain evidence="2 3">CGMCC 4.7037</strain>
    </source>
</reference>
<dbReference type="InterPro" id="IPR045889">
    <property type="entry name" value="MES/HNL"/>
</dbReference>
<proteinExistence type="predicted"/>
<dbReference type="SUPFAM" id="SSF53474">
    <property type="entry name" value="alpha/beta-Hydrolases"/>
    <property type="match status" value="1"/>
</dbReference>
<dbReference type="EMBL" id="FNVT01000032">
    <property type="protein sequence ID" value="SEH03052.1"/>
    <property type="molecule type" value="Genomic_DNA"/>
</dbReference>
<evidence type="ECO:0000259" key="1">
    <source>
        <dbReference type="Pfam" id="PF12697"/>
    </source>
</evidence>
<organism evidence="2 3">
    <name type="scientific">Nonomuraea solani</name>
    <dbReference type="NCBI Taxonomy" id="1144553"/>
    <lineage>
        <taxon>Bacteria</taxon>
        <taxon>Bacillati</taxon>
        <taxon>Actinomycetota</taxon>
        <taxon>Actinomycetes</taxon>
        <taxon>Streptosporangiales</taxon>
        <taxon>Streptosporangiaceae</taxon>
        <taxon>Nonomuraea</taxon>
    </lineage>
</organism>
<dbReference type="PANTHER" id="PTHR10992">
    <property type="entry name" value="METHYLESTERASE FAMILY MEMBER"/>
    <property type="match status" value="1"/>
</dbReference>
<dbReference type="GO" id="GO:0080031">
    <property type="term" value="F:methyl salicylate esterase activity"/>
    <property type="evidence" value="ECO:0007669"/>
    <property type="project" value="TreeGrafter"/>
</dbReference>
<dbReference type="AlphaFoldDB" id="A0A1H6EZ28"/>
<dbReference type="GO" id="GO:0080030">
    <property type="term" value="F:methyl indole-3-acetate esterase activity"/>
    <property type="evidence" value="ECO:0007669"/>
    <property type="project" value="TreeGrafter"/>
</dbReference>
<accession>A0A1H6EZ28</accession>
<dbReference type="InterPro" id="IPR029058">
    <property type="entry name" value="AB_hydrolase_fold"/>
</dbReference>
<gene>
    <name evidence="2" type="ORF">SAMN05444920_13261</name>
</gene>
<keyword evidence="3" id="KW-1185">Reference proteome</keyword>
<dbReference type="GO" id="GO:0080032">
    <property type="term" value="F:methyl jasmonate esterase activity"/>
    <property type="evidence" value="ECO:0007669"/>
    <property type="project" value="TreeGrafter"/>
</dbReference>
<name>A0A1H6EZ28_9ACTN</name>
<dbReference type="GO" id="GO:0009696">
    <property type="term" value="P:salicylic acid metabolic process"/>
    <property type="evidence" value="ECO:0007669"/>
    <property type="project" value="TreeGrafter"/>
</dbReference>
<dbReference type="PANTHER" id="PTHR10992:SF1032">
    <property type="entry name" value="METHYLESTERASE 17"/>
    <property type="match status" value="1"/>
</dbReference>
<dbReference type="Pfam" id="PF12697">
    <property type="entry name" value="Abhydrolase_6"/>
    <property type="match status" value="1"/>
</dbReference>
<evidence type="ECO:0000313" key="2">
    <source>
        <dbReference type="EMBL" id="SEH03052.1"/>
    </source>
</evidence>
<dbReference type="RefSeq" id="WP_103964067.1">
    <property type="nucleotide sequence ID" value="NZ_FNVT01000032.1"/>
</dbReference>
<dbReference type="OrthoDB" id="9773549at2"/>
<feature type="domain" description="AB hydrolase-1" evidence="1">
    <location>
        <begin position="5"/>
        <end position="233"/>
    </location>
</feature>
<dbReference type="Gene3D" id="3.40.50.1820">
    <property type="entry name" value="alpha/beta hydrolase"/>
    <property type="match status" value="1"/>
</dbReference>